<evidence type="ECO:0000256" key="2">
    <source>
        <dbReference type="SAM" id="Phobius"/>
    </source>
</evidence>
<evidence type="ECO:0000313" key="3">
    <source>
        <dbReference type="EMBL" id="CAI9735616.1"/>
    </source>
</evidence>
<feature type="transmembrane region" description="Helical" evidence="2">
    <location>
        <begin position="21"/>
        <end position="42"/>
    </location>
</feature>
<keyword evidence="2" id="KW-0812">Transmembrane</keyword>
<dbReference type="EMBL" id="OX597830">
    <property type="protein sequence ID" value="CAI9735616.1"/>
    <property type="molecule type" value="Genomic_DNA"/>
</dbReference>
<dbReference type="Proteomes" id="UP001162480">
    <property type="component" value="Chromosome 17"/>
</dbReference>
<reference evidence="3" key="1">
    <citation type="submission" date="2023-08" db="EMBL/GenBank/DDBJ databases">
        <authorList>
            <person name="Alioto T."/>
            <person name="Alioto T."/>
            <person name="Gomez Garrido J."/>
        </authorList>
    </citation>
    <scope>NUCLEOTIDE SEQUENCE</scope>
</reference>
<dbReference type="AlphaFoldDB" id="A0AA36BJJ5"/>
<keyword evidence="2" id="KW-1133">Transmembrane helix</keyword>
<protein>
    <submittedName>
        <fullName evidence="3">Uncharacterized protein</fullName>
    </submittedName>
</protein>
<sequence>MQIRRGGGRRPVAMASSANGFYNSTIIADIVDAISIVVDIVIQMCSVVADNVITLIHCTYIHGYFAVVNLFLLSFLPETTETLIQAPLASKCFDKSLSSESSAEEDEESQIGGQEKRKLLKPTPQLERQEMAQISGQKPRQIGRQERRRLAAMASSANGLELQEMAEVSGQKPKQVTKLPELTDCCTKYLPDIISLTVDSLSFFHHGKYQ</sequence>
<evidence type="ECO:0000256" key="1">
    <source>
        <dbReference type="SAM" id="MobiDB-lite"/>
    </source>
</evidence>
<keyword evidence="2" id="KW-0472">Membrane</keyword>
<name>A0AA36BJJ5_OCTVU</name>
<evidence type="ECO:0000313" key="4">
    <source>
        <dbReference type="Proteomes" id="UP001162480"/>
    </source>
</evidence>
<keyword evidence="4" id="KW-1185">Reference proteome</keyword>
<feature type="transmembrane region" description="Helical" evidence="2">
    <location>
        <begin position="54"/>
        <end position="76"/>
    </location>
</feature>
<proteinExistence type="predicted"/>
<organism evidence="3 4">
    <name type="scientific">Octopus vulgaris</name>
    <name type="common">Common octopus</name>
    <dbReference type="NCBI Taxonomy" id="6645"/>
    <lineage>
        <taxon>Eukaryota</taxon>
        <taxon>Metazoa</taxon>
        <taxon>Spiralia</taxon>
        <taxon>Lophotrochozoa</taxon>
        <taxon>Mollusca</taxon>
        <taxon>Cephalopoda</taxon>
        <taxon>Coleoidea</taxon>
        <taxon>Octopodiformes</taxon>
        <taxon>Octopoda</taxon>
        <taxon>Incirrata</taxon>
        <taxon>Octopodidae</taxon>
        <taxon>Octopus</taxon>
    </lineage>
</organism>
<feature type="region of interest" description="Disordered" evidence="1">
    <location>
        <begin position="99"/>
        <end position="145"/>
    </location>
</feature>
<accession>A0AA36BJJ5</accession>
<gene>
    <name evidence="3" type="ORF">OCTVUL_1B017865</name>
</gene>